<organism evidence="1 2">
    <name type="scientific">Helicobacter marmotae</name>
    <dbReference type="NCBI Taxonomy" id="152490"/>
    <lineage>
        <taxon>Bacteria</taxon>
        <taxon>Pseudomonadati</taxon>
        <taxon>Campylobacterota</taxon>
        <taxon>Epsilonproteobacteria</taxon>
        <taxon>Campylobacterales</taxon>
        <taxon>Helicobacteraceae</taxon>
        <taxon>Helicobacter</taxon>
    </lineage>
</organism>
<evidence type="ECO:0000313" key="1">
    <source>
        <dbReference type="EMBL" id="RDU58854.1"/>
    </source>
</evidence>
<dbReference type="AlphaFoldDB" id="A0A3D8I289"/>
<keyword evidence="1" id="KW-0808">Transferase</keyword>
<comment type="caution">
    <text evidence="1">The sequence shown here is derived from an EMBL/GenBank/DDBJ whole genome shotgun (WGS) entry which is preliminary data.</text>
</comment>
<gene>
    <name evidence="1" type="ORF">CQA63_09075</name>
</gene>
<dbReference type="Proteomes" id="UP000256599">
    <property type="component" value="Unassembled WGS sequence"/>
</dbReference>
<sequence>MLSLDCIEQCVEHIGECDILWHDYTCIYEDNISKGEYVSLLETLHITPDLAQTKAFHTLELWEQMDSFSFVHQGLFRYSILENLRFFTQLANEDALFGMILFAKAQSIRLGNFQGLIYRVHTDSVSAHGEAQGIYRKSYPLFMYDILDGFGFDDYKVKHYFFSYSCTYVCLGLLDFISTLPSTTPNPLKSKLIAFLQLRAMYAFGGVSFESDPKNIRALLKPLEPYMQKVSFNIKLAYYMPRLYRILKFIKTIFKRRG</sequence>
<evidence type="ECO:0000313" key="2">
    <source>
        <dbReference type="Proteomes" id="UP000256599"/>
    </source>
</evidence>
<name>A0A3D8I289_9HELI</name>
<accession>A0A3D8I289</accession>
<dbReference type="EMBL" id="NXLR01000032">
    <property type="protein sequence ID" value="RDU58854.1"/>
    <property type="molecule type" value="Genomic_DNA"/>
</dbReference>
<protein>
    <submittedName>
        <fullName evidence="1">Glycosyl transferase</fullName>
    </submittedName>
</protein>
<keyword evidence="2" id="KW-1185">Reference proteome</keyword>
<reference evidence="1 2" key="1">
    <citation type="submission" date="2018-04" db="EMBL/GenBank/DDBJ databases">
        <title>Novel Campyloabacter and Helicobacter Species and Strains.</title>
        <authorList>
            <person name="Mannion A.J."/>
            <person name="Shen Z."/>
            <person name="Fox J.G."/>
        </authorList>
    </citation>
    <scope>NUCLEOTIDE SEQUENCE [LARGE SCALE GENOMIC DNA]</scope>
    <source>
        <strain evidence="1 2">MIT 98-6070</strain>
    </source>
</reference>
<proteinExistence type="predicted"/>
<dbReference type="GO" id="GO:0016740">
    <property type="term" value="F:transferase activity"/>
    <property type="evidence" value="ECO:0007669"/>
    <property type="project" value="UniProtKB-KW"/>
</dbReference>